<gene>
    <name evidence="4" type="ORF">FB461_1514</name>
</gene>
<name>A0A542ZXA4_RARFA</name>
<feature type="transmembrane region" description="Helical" evidence="2">
    <location>
        <begin position="97"/>
        <end position="118"/>
    </location>
</feature>
<keyword evidence="2" id="KW-0472">Membrane</keyword>
<sequence length="243" mass="25821">MSFNSSRTPQVPMAPQGEEIASFRSYLDAQKAVDYLSDKAFPVQNVTIVGSDLMMVERVTGRLTYSKVAVAGLASGAWLGLFIGLLFLLFIEDGGPAMISAIAVGAGFGLLFSVISYAMTRGKRDFTSATQIVASRYAVLSLSETAGQAAQLLREGGFLRNEVPLRRSADEASAVPGAASYPAAPAQPLPATHAPAQQPPAQQAPSRPHPNFVDEHGRPRYGVRTEDLQQASDPDAQSMPPTE</sequence>
<feature type="compositionally biased region" description="Low complexity" evidence="1">
    <location>
        <begin position="172"/>
        <end position="206"/>
    </location>
</feature>
<accession>A0A542ZXA4</accession>
<keyword evidence="5" id="KW-1185">Reference proteome</keyword>
<keyword evidence="2" id="KW-0812">Transmembrane</keyword>
<feature type="compositionally biased region" description="Basic and acidic residues" evidence="1">
    <location>
        <begin position="212"/>
        <end position="227"/>
    </location>
</feature>
<dbReference type="AlphaFoldDB" id="A0A542ZXA4"/>
<evidence type="ECO:0000256" key="1">
    <source>
        <dbReference type="SAM" id="MobiDB-lite"/>
    </source>
</evidence>
<feature type="transmembrane region" description="Helical" evidence="2">
    <location>
        <begin position="68"/>
        <end position="91"/>
    </location>
</feature>
<dbReference type="EMBL" id="VFOS01000001">
    <property type="protein sequence ID" value="TQL64981.1"/>
    <property type="molecule type" value="Genomic_DNA"/>
</dbReference>
<proteinExistence type="predicted"/>
<dbReference type="Proteomes" id="UP000315389">
    <property type="component" value="Unassembled WGS sequence"/>
</dbReference>
<comment type="caution">
    <text evidence="4">The sequence shown here is derived from an EMBL/GenBank/DDBJ whole genome shotgun (WGS) entry which is preliminary data.</text>
</comment>
<evidence type="ECO:0000313" key="5">
    <source>
        <dbReference type="Proteomes" id="UP000315389"/>
    </source>
</evidence>
<keyword evidence="2" id="KW-1133">Transmembrane helix</keyword>
<feature type="region of interest" description="Disordered" evidence="1">
    <location>
        <begin position="170"/>
        <end position="243"/>
    </location>
</feature>
<dbReference type="Pfam" id="PF11181">
    <property type="entry name" value="YflT"/>
    <property type="match status" value="1"/>
</dbReference>
<reference evidence="4 5" key="1">
    <citation type="submission" date="2019-06" db="EMBL/GenBank/DDBJ databases">
        <title>Sequencing the genomes of 1000 actinobacteria strains.</title>
        <authorList>
            <person name="Klenk H.-P."/>
        </authorList>
    </citation>
    <scope>NUCLEOTIDE SEQUENCE [LARGE SCALE GENOMIC DNA]</scope>
    <source>
        <strain evidence="4 5">DSM 4813</strain>
    </source>
</reference>
<organism evidence="4 5">
    <name type="scientific">Rarobacter faecitabidus</name>
    <dbReference type="NCBI Taxonomy" id="13243"/>
    <lineage>
        <taxon>Bacteria</taxon>
        <taxon>Bacillati</taxon>
        <taxon>Actinomycetota</taxon>
        <taxon>Actinomycetes</taxon>
        <taxon>Micrococcales</taxon>
        <taxon>Rarobacteraceae</taxon>
        <taxon>Rarobacter</taxon>
    </lineage>
</organism>
<evidence type="ECO:0000259" key="3">
    <source>
        <dbReference type="Pfam" id="PF11181"/>
    </source>
</evidence>
<dbReference type="OrthoDB" id="3381462at2"/>
<evidence type="ECO:0000313" key="4">
    <source>
        <dbReference type="EMBL" id="TQL64981.1"/>
    </source>
</evidence>
<feature type="domain" description="General stress protein 17M-like" evidence="3">
    <location>
        <begin position="19"/>
        <end position="86"/>
    </location>
</feature>
<evidence type="ECO:0000256" key="2">
    <source>
        <dbReference type="SAM" id="Phobius"/>
    </source>
</evidence>
<protein>
    <recommendedName>
        <fullName evidence="3">General stress protein 17M-like domain-containing protein</fullName>
    </recommendedName>
</protein>
<dbReference type="RefSeq" id="WP_142120344.1">
    <property type="nucleotide sequence ID" value="NZ_BAAASV010000002.1"/>
</dbReference>
<dbReference type="InterPro" id="IPR025889">
    <property type="entry name" value="GSP17M-like_dom"/>
</dbReference>